<dbReference type="Proteomes" id="UP000440578">
    <property type="component" value="Unassembled WGS sequence"/>
</dbReference>
<name>A0A6A4VHW6_AMPAM</name>
<evidence type="ECO:0000256" key="1">
    <source>
        <dbReference type="SAM" id="MobiDB-lite"/>
    </source>
</evidence>
<feature type="region of interest" description="Disordered" evidence="1">
    <location>
        <begin position="27"/>
        <end position="46"/>
    </location>
</feature>
<dbReference type="AlphaFoldDB" id="A0A6A4VHW6"/>
<protein>
    <submittedName>
        <fullName evidence="2">Uncharacterized protein</fullName>
    </submittedName>
</protein>
<dbReference type="EMBL" id="VIIS01001904">
    <property type="protein sequence ID" value="KAF0291144.1"/>
    <property type="molecule type" value="Genomic_DNA"/>
</dbReference>
<organism evidence="2 3">
    <name type="scientific">Amphibalanus amphitrite</name>
    <name type="common">Striped barnacle</name>
    <name type="synonym">Balanus amphitrite</name>
    <dbReference type="NCBI Taxonomy" id="1232801"/>
    <lineage>
        <taxon>Eukaryota</taxon>
        <taxon>Metazoa</taxon>
        <taxon>Ecdysozoa</taxon>
        <taxon>Arthropoda</taxon>
        <taxon>Crustacea</taxon>
        <taxon>Multicrustacea</taxon>
        <taxon>Cirripedia</taxon>
        <taxon>Thoracica</taxon>
        <taxon>Thoracicalcarea</taxon>
        <taxon>Balanomorpha</taxon>
        <taxon>Balanoidea</taxon>
        <taxon>Balanidae</taxon>
        <taxon>Amphibalaninae</taxon>
        <taxon>Amphibalanus</taxon>
    </lineage>
</organism>
<gene>
    <name evidence="2" type="ORF">FJT64_010690</name>
</gene>
<reference evidence="2 3" key="1">
    <citation type="submission" date="2019-07" db="EMBL/GenBank/DDBJ databases">
        <title>Draft genome assembly of a fouling barnacle, Amphibalanus amphitrite (Darwin, 1854): The first reference genome for Thecostraca.</title>
        <authorList>
            <person name="Kim W."/>
        </authorList>
    </citation>
    <scope>NUCLEOTIDE SEQUENCE [LARGE SCALE GENOMIC DNA]</scope>
    <source>
        <strain evidence="2">SNU_AA5</strain>
        <tissue evidence="2">Soma without cirri and trophi</tissue>
    </source>
</reference>
<sequence length="108" mass="12388">MQVRRGEEKLLVKTSHKDKSWRGYDLLKTTHHPTEPPGRRRTSRRVNKAKIDQYPLLSRALDYHVNVEIITNAFTCIKYVIKYVTKGAIRPGVGRRVVWGVCLGSGQS</sequence>
<proteinExistence type="predicted"/>
<evidence type="ECO:0000313" key="2">
    <source>
        <dbReference type="EMBL" id="KAF0291144.1"/>
    </source>
</evidence>
<accession>A0A6A4VHW6</accession>
<evidence type="ECO:0000313" key="3">
    <source>
        <dbReference type="Proteomes" id="UP000440578"/>
    </source>
</evidence>
<comment type="caution">
    <text evidence="2">The sequence shown here is derived from an EMBL/GenBank/DDBJ whole genome shotgun (WGS) entry which is preliminary data.</text>
</comment>
<keyword evidence="3" id="KW-1185">Reference proteome</keyword>